<organism evidence="3 4">
    <name type="scientific">Proteobacteria bacterium 228</name>
    <dbReference type="NCBI Taxonomy" id="2083153"/>
    <lineage>
        <taxon>Bacteria</taxon>
        <taxon>Pseudomonadati</taxon>
        <taxon>Pseudomonadota</taxon>
    </lineage>
</organism>
<dbReference type="Proteomes" id="UP000238196">
    <property type="component" value="Unassembled WGS sequence"/>
</dbReference>
<feature type="region of interest" description="Disordered" evidence="2">
    <location>
        <begin position="211"/>
        <end position="264"/>
    </location>
</feature>
<feature type="coiled-coil region" evidence="1">
    <location>
        <begin position="57"/>
        <end position="117"/>
    </location>
</feature>
<evidence type="ECO:0000313" key="4">
    <source>
        <dbReference type="Proteomes" id="UP000238196"/>
    </source>
</evidence>
<sequence>MSTQSHDEASQLLHQLAQRYLQRPLTDEEQHQLRAFVANWNNQPEVKPALAARQQALQQAEAILRQGLHNAEQEQRRAVNEASALQQRLEQQEKQQLTREEQALIQLLQRANSLNELRPSHLHPGTPGHIDFIMSQVADRLGNLIQQEVAASVGKHFHAMQQQLESKINQETRGLMSQVNELETLLHKVSQQLQERQCTVQADTITFRSPDAASAAVADQPATGPETAASDKTGASSDETPAPAPAAELNGTAQQGDNNPAQTLHSRARVTSLISGYGVESSLADPPTSKEQ</sequence>
<protein>
    <submittedName>
        <fullName evidence="3">Uncharacterized protein</fullName>
    </submittedName>
</protein>
<keyword evidence="1" id="KW-0175">Coiled coil</keyword>
<dbReference type="AlphaFoldDB" id="A0A2S5KTQ7"/>
<accession>A0A2S5KTQ7</accession>
<dbReference type="EMBL" id="PRLP01000020">
    <property type="protein sequence ID" value="PPC78140.1"/>
    <property type="molecule type" value="Genomic_DNA"/>
</dbReference>
<gene>
    <name evidence="3" type="ORF">C4K68_06990</name>
</gene>
<feature type="compositionally biased region" description="Low complexity" evidence="2">
    <location>
        <begin position="211"/>
        <end position="222"/>
    </location>
</feature>
<evidence type="ECO:0000256" key="1">
    <source>
        <dbReference type="SAM" id="Coils"/>
    </source>
</evidence>
<comment type="caution">
    <text evidence="3">The sequence shown here is derived from an EMBL/GenBank/DDBJ whole genome shotgun (WGS) entry which is preliminary data.</text>
</comment>
<name>A0A2S5KTQ7_9PROT</name>
<feature type="compositionally biased region" description="Polar residues" evidence="2">
    <location>
        <begin position="251"/>
        <end position="264"/>
    </location>
</feature>
<proteinExistence type="predicted"/>
<reference evidence="3 4" key="1">
    <citation type="submission" date="2018-02" db="EMBL/GenBank/DDBJ databases">
        <title>novel marine gammaproteobacteria from coastal saline agro ecosystem.</title>
        <authorList>
            <person name="Krishnan R."/>
            <person name="Ramesh Kumar N."/>
        </authorList>
    </citation>
    <scope>NUCLEOTIDE SEQUENCE [LARGE SCALE GENOMIC DNA]</scope>
    <source>
        <strain evidence="3 4">228</strain>
    </source>
</reference>
<evidence type="ECO:0000256" key="2">
    <source>
        <dbReference type="SAM" id="MobiDB-lite"/>
    </source>
</evidence>
<evidence type="ECO:0000313" key="3">
    <source>
        <dbReference type="EMBL" id="PPC78140.1"/>
    </source>
</evidence>